<comment type="caution">
    <text evidence="6">The sequence shown here is derived from an EMBL/GenBank/DDBJ whole genome shotgun (WGS) entry which is preliminary data.</text>
</comment>
<dbReference type="InterPro" id="IPR004888">
    <property type="entry name" value="Glycoside_hydrolase_63"/>
</dbReference>
<gene>
    <name evidence="6" type="ORF">FE784_14115</name>
</gene>
<name>A0A5C4TAT1_9BACL</name>
<dbReference type="PANTHER" id="PTHR10412">
    <property type="entry name" value="MANNOSYL-OLIGOSACCHARIDE GLUCOSIDASE"/>
    <property type="match status" value="1"/>
</dbReference>
<protein>
    <recommendedName>
        <fullName evidence="5">Mannosylglycerate hydrolase MGH1-like glycoside hydrolase domain-containing protein</fullName>
    </recommendedName>
</protein>
<evidence type="ECO:0000313" key="7">
    <source>
        <dbReference type="Proteomes" id="UP000307943"/>
    </source>
</evidence>
<dbReference type="InterPro" id="IPR054491">
    <property type="entry name" value="MGH1-like_GH"/>
</dbReference>
<feature type="domain" description="Mannosylglycerate hydrolase MGH1-like glycoside hydrolase" evidence="5">
    <location>
        <begin position="279"/>
        <end position="583"/>
    </location>
</feature>
<sequence length="640" mass="71502">MPGTSRSNSRAWRNAGAGRGSAWPTPNGYGKKRECACGRQLRASGKSGKTFDELERKRLEQIAILPNIIGEGGLFAFSGMDGETRTITGFVASWGAAPYSLLVHTKRRRVLSLGATREKTETMFVTGDACKLRSPGGGLELAYSDWHSLTGYSQIGTQPTLEWEDGAEAEPWSPEVWMTRDEAGGDYIALAVRGARFGVSYGKSAEEAADRATVAMTIDTASETERRLRLYRQVPAIPDTADARLLGKCISVMKVNTLSPEGVFKQMWSTPDRVPHKDMWLWDTVFHSIAMNELDAGVSWQCLKTMLDSARSDGMIVHQVSAAGKYSSITQPPILAWGVWANYSSEPDQDKLRFALPILERYLEWDLNNRDANGNDLLEWAIEGNVKCRSGESGMDNSSRFDEALKLDAVDFSTFAALDMEYTAKIAAELGMEENAERWRAKAKALSARILAELWDDEDGFFYDKRLDGRFTKVKAASGFLPLLLEDTPKSHVDRLVAMLRHPGHFGTVYPVPSIAVSEPAWGTDMWRGPTWINLNYLIVQGLRLHGRYDEAKALADRTIELVRRYYERYGVIFEYFDSKDERPPVECDRKGPGNGTYDIRVKTDSIRDYHWSAALTACLILDKYGVRKSERTVSDIPSA</sequence>
<dbReference type="Pfam" id="PF22422">
    <property type="entry name" value="MGH1-like_GH"/>
    <property type="match status" value="1"/>
</dbReference>
<keyword evidence="2" id="KW-0378">Hydrolase</keyword>
<dbReference type="GO" id="GO:0006487">
    <property type="term" value="P:protein N-linked glycosylation"/>
    <property type="evidence" value="ECO:0007669"/>
    <property type="project" value="TreeGrafter"/>
</dbReference>
<organism evidence="6 7">
    <name type="scientific">Paenibacillus hemerocallicola</name>
    <dbReference type="NCBI Taxonomy" id="1172614"/>
    <lineage>
        <taxon>Bacteria</taxon>
        <taxon>Bacillati</taxon>
        <taxon>Bacillota</taxon>
        <taxon>Bacilli</taxon>
        <taxon>Bacillales</taxon>
        <taxon>Paenibacillaceae</taxon>
        <taxon>Paenibacillus</taxon>
    </lineage>
</organism>
<evidence type="ECO:0000256" key="4">
    <source>
        <dbReference type="SAM" id="MobiDB-lite"/>
    </source>
</evidence>
<feature type="compositionally biased region" description="Polar residues" evidence="4">
    <location>
        <begin position="1"/>
        <end position="11"/>
    </location>
</feature>
<accession>A0A5C4TAT1</accession>
<keyword evidence="3" id="KW-0326">Glycosidase</keyword>
<dbReference type="SUPFAM" id="SSF48208">
    <property type="entry name" value="Six-hairpin glycosidases"/>
    <property type="match status" value="1"/>
</dbReference>
<evidence type="ECO:0000256" key="2">
    <source>
        <dbReference type="ARBA" id="ARBA00022801"/>
    </source>
</evidence>
<comment type="similarity">
    <text evidence="1">Belongs to the glycosyl hydrolase 63 family.</text>
</comment>
<reference evidence="6 7" key="1">
    <citation type="submission" date="2019-05" db="EMBL/GenBank/DDBJ databases">
        <title>We sequenced the genome of Paenibacillus hemerocallicola KCTC 33185 for further insight into its adaptation and study the phylogeny of Paenibacillus.</title>
        <authorList>
            <person name="Narsing Rao M.P."/>
        </authorList>
    </citation>
    <scope>NUCLEOTIDE SEQUENCE [LARGE SCALE GENOMIC DNA]</scope>
    <source>
        <strain evidence="6 7">KCTC 33185</strain>
    </source>
</reference>
<dbReference type="InterPro" id="IPR012341">
    <property type="entry name" value="6hp_glycosidase-like_sf"/>
</dbReference>
<dbReference type="OrthoDB" id="9798687at2"/>
<evidence type="ECO:0000313" key="6">
    <source>
        <dbReference type="EMBL" id="TNJ65557.1"/>
    </source>
</evidence>
<dbReference type="EMBL" id="VDCQ01000017">
    <property type="protein sequence ID" value="TNJ65557.1"/>
    <property type="molecule type" value="Genomic_DNA"/>
</dbReference>
<dbReference type="InterPro" id="IPR008928">
    <property type="entry name" value="6-hairpin_glycosidase_sf"/>
</dbReference>
<evidence type="ECO:0000256" key="1">
    <source>
        <dbReference type="ARBA" id="ARBA00010833"/>
    </source>
</evidence>
<dbReference type="AlphaFoldDB" id="A0A5C4TAT1"/>
<dbReference type="GO" id="GO:0009311">
    <property type="term" value="P:oligosaccharide metabolic process"/>
    <property type="evidence" value="ECO:0007669"/>
    <property type="project" value="InterPro"/>
</dbReference>
<dbReference type="Gene3D" id="1.50.10.10">
    <property type="match status" value="1"/>
</dbReference>
<dbReference type="GO" id="GO:0004573">
    <property type="term" value="F:Glc3Man9GlcNAc2 oligosaccharide glucosidase activity"/>
    <property type="evidence" value="ECO:0007669"/>
    <property type="project" value="InterPro"/>
</dbReference>
<evidence type="ECO:0000259" key="5">
    <source>
        <dbReference type="Pfam" id="PF22422"/>
    </source>
</evidence>
<dbReference type="PANTHER" id="PTHR10412:SF11">
    <property type="entry name" value="MANNOSYL-OLIGOSACCHARIDE GLUCOSIDASE"/>
    <property type="match status" value="1"/>
</dbReference>
<keyword evidence="7" id="KW-1185">Reference proteome</keyword>
<feature type="region of interest" description="Disordered" evidence="4">
    <location>
        <begin position="1"/>
        <end position="30"/>
    </location>
</feature>
<proteinExistence type="inferred from homology"/>
<evidence type="ECO:0000256" key="3">
    <source>
        <dbReference type="ARBA" id="ARBA00023295"/>
    </source>
</evidence>
<dbReference type="Proteomes" id="UP000307943">
    <property type="component" value="Unassembled WGS sequence"/>
</dbReference>